<dbReference type="AlphaFoldDB" id="A0A6A5BMR6"/>
<comment type="caution">
    <text evidence="2">The sequence shown here is derived from an EMBL/GenBank/DDBJ whole genome shotgun (WGS) entry which is preliminary data.</text>
</comment>
<evidence type="ECO:0000313" key="2">
    <source>
        <dbReference type="EMBL" id="KAF0978327.1"/>
    </source>
</evidence>
<dbReference type="PANTHER" id="PTHR43265">
    <property type="entry name" value="ESTERASE ESTD"/>
    <property type="match status" value="1"/>
</dbReference>
<protein>
    <recommendedName>
        <fullName evidence="4">AB hydrolase-1 domain-containing protein</fullName>
    </recommendedName>
</protein>
<dbReference type="SUPFAM" id="SSF53474">
    <property type="entry name" value="alpha/beta-Hydrolases"/>
    <property type="match status" value="1"/>
</dbReference>
<dbReference type="InterPro" id="IPR029058">
    <property type="entry name" value="AB_hydrolase_fold"/>
</dbReference>
<dbReference type="PANTHER" id="PTHR43265:SF1">
    <property type="entry name" value="ESTERASE ESTD"/>
    <property type="match status" value="1"/>
</dbReference>
<dbReference type="Gene3D" id="3.40.50.1820">
    <property type="entry name" value="alpha/beta hydrolase"/>
    <property type="match status" value="1"/>
</dbReference>
<feature type="signal peptide" evidence="1">
    <location>
        <begin position="1"/>
        <end position="19"/>
    </location>
</feature>
<feature type="chain" id="PRO_5025514876" description="AB hydrolase-1 domain-containing protein" evidence="1">
    <location>
        <begin position="20"/>
        <end position="449"/>
    </location>
</feature>
<keyword evidence="1" id="KW-0732">Signal</keyword>
<accession>A0A6A5BMR6</accession>
<organism evidence="2 3">
    <name type="scientific">Naegleria fowleri</name>
    <name type="common">Brain eating amoeba</name>
    <dbReference type="NCBI Taxonomy" id="5763"/>
    <lineage>
        <taxon>Eukaryota</taxon>
        <taxon>Discoba</taxon>
        <taxon>Heterolobosea</taxon>
        <taxon>Tetramitia</taxon>
        <taxon>Eutetramitia</taxon>
        <taxon>Vahlkampfiidae</taxon>
        <taxon>Naegleria</taxon>
    </lineage>
</organism>
<proteinExistence type="predicted"/>
<name>A0A6A5BMR6_NAEFO</name>
<dbReference type="VEuPathDB" id="AmoebaDB:FDP41_002842"/>
<dbReference type="GO" id="GO:0052689">
    <property type="term" value="F:carboxylic ester hydrolase activity"/>
    <property type="evidence" value="ECO:0007669"/>
    <property type="project" value="TreeGrafter"/>
</dbReference>
<dbReference type="InterPro" id="IPR053145">
    <property type="entry name" value="AB_hydrolase_Est10"/>
</dbReference>
<gene>
    <name evidence="2" type="ORF">FDP41_002842</name>
</gene>
<dbReference type="PROSITE" id="PS51257">
    <property type="entry name" value="PROKAR_LIPOPROTEIN"/>
    <property type="match status" value="1"/>
</dbReference>
<keyword evidence="3" id="KW-1185">Reference proteome</keyword>
<dbReference type="RefSeq" id="XP_044563040.1">
    <property type="nucleotide sequence ID" value="XM_044706081.1"/>
</dbReference>
<evidence type="ECO:0000256" key="1">
    <source>
        <dbReference type="SAM" id="SignalP"/>
    </source>
</evidence>
<dbReference type="GeneID" id="68110060"/>
<dbReference type="VEuPathDB" id="AmoebaDB:NfTy_056150"/>
<reference evidence="2 3" key="1">
    <citation type="journal article" date="2019" name="Sci. Rep.">
        <title>Nanopore sequencing improves the draft genome of the human pathogenic amoeba Naegleria fowleri.</title>
        <authorList>
            <person name="Liechti N."/>
            <person name="Schurch N."/>
            <person name="Bruggmann R."/>
            <person name="Wittwer M."/>
        </authorList>
    </citation>
    <scope>NUCLEOTIDE SEQUENCE [LARGE SCALE GENOMIC DNA]</scope>
    <source>
        <strain evidence="2 3">ATCC 30894</strain>
    </source>
</reference>
<sequence>MKRNLLLLFLIFLITIVGCVWDHHRVHAESTQTISITSSEAPSGSLNLGATLYLPYSGSSPPQAGAKYAAVVLVHGSGPQNRDESVNQYPFLNTDVSPPPKSPKCGVSYVNLSPFSEIGRQLSKYNNMIVLTYDKRGCCVSSLHPEFCSSCTLNTTSNQFVDSCYHACASNDIPQKYNLNVLTLDDYAMDAYAMLNWLSARSDVNSSALNLLGHSEGVGVVIRAQNIWNQRNPNKPLSNVFLMNGLLGYNYGTFLVNQNWRNVKRWQSFKDACVSEGGSSDMINAATNNIATANATYNALVNFFPKFENGQYPVNAVYSIGGLIPGTFLNSSFFYTSNQFAQQYLLTSNSYFCSLNSPSDLNIQPAEYQPLVDFLGQMKRSTSKVLQGVTHFDTPADLSSNTIRTDAMQFIQWCLCAKDGLCTISASNRIEMALLLAMVMMVFSSLFLL</sequence>
<dbReference type="VEuPathDB" id="AmoebaDB:NF0113590"/>
<evidence type="ECO:0000313" key="3">
    <source>
        <dbReference type="Proteomes" id="UP000444721"/>
    </source>
</evidence>
<dbReference type="Proteomes" id="UP000444721">
    <property type="component" value="Unassembled WGS sequence"/>
</dbReference>
<evidence type="ECO:0008006" key="4">
    <source>
        <dbReference type="Google" id="ProtNLM"/>
    </source>
</evidence>
<dbReference type="EMBL" id="VFQX01000030">
    <property type="protein sequence ID" value="KAF0978327.1"/>
    <property type="molecule type" value="Genomic_DNA"/>
</dbReference>